<keyword evidence="1" id="KW-0812">Transmembrane</keyword>
<dbReference type="InterPro" id="IPR036397">
    <property type="entry name" value="RNaseH_sf"/>
</dbReference>
<accession>A0A8J4E6C0</accession>
<comment type="caution">
    <text evidence="3">The sequence shown here is derived from an EMBL/GenBank/DDBJ whole genome shotgun (WGS) entry which is preliminary data.</text>
</comment>
<feature type="domain" description="Tc1-like transposase DDE" evidence="2">
    <location>
        <begin position="167"/>
        <end position="301"/>
    </location>
</feature>
<dbReference type="InterPro" id="IPR012337">
    <property type="entry name" value="RNaseH-like_sf"/>
</dbReference>
<dbReference type="Pfam" id="PF13565">
    <property type="entry name" value="HTH_32"/>
    <property type="match status" value="1"/>
</dbReference>
<dbReference type="InterPro" id="IPR038717">
    <property type="entry name" value="Tc1-like_DDE_dom"/>
</dbReference>
<dbReference type="InterPro" id="IPR009057">
    <property type="entry name" value="Homeodomain-like_sf"/>
</dbReference>
<sequence length="346" mass="39406">MRPAHVYANVSDEQYHQLMDALHHRWRVATRAVMILLSVSGMTAAQIGALLHYHPRTVRRWIARHDLEGLTGLPDRPRSGRPRIGSPRLGDRIRALLTTPKTWTTARIWRAVGRPTMSMRTMYRRIREQARWCRPRLIAKGDPDRDAICARIRQQVADLPTGSVVLAEDETHLDLLARVRACWMPHGLRHRVMTPGSNKRRTIHGAVNVLTGAVHHHVSVKNVSVVFCYFLDLLLHAYPDAPTIAVICDNGSTHHSKITKRWLADHPRLLLIEGAKYSPQDNPVERIWAAMKHHIANTAPTTMADRIRQAHAFFRNRTTEQNLTTAAPWTSPWLPTGYGHNFWPGA</sequence>
<proteinExistence type="predicted"/>
<keyword evidence="4" id="KW-1185">Reference proteome</keyword>
<evidence type="ECO:0000259" key="2">
    <source>
        <dbReference type="Pfam" id="PF13358"/>
    </source>
</evidence>
<dbReference type="RefSeq" id="WP_204009096.1">
    <property type="nucleotide sequence ID" value="NZ_BOPG01000087.1"/>
</dbReference>
<keyword evidence="1" id="KW-1133">Transmembrane helix</keyword>
<dbReference type="GO" id="GO:0003676">
    <property type="term" value="F:nucleic acid binding"/>
    <property type="evidence" value="ECO:0007669"/>
    <property type="project" value="InterPro"/>
</dbReference>
<dbReference type="InterPro" id="IPR047655">
    <property type="entry name" value="Transpos_IS630-like"/>
</dbReference>
<dbReference type="SUPFAM" id="SSF46689">
    <property type="entry name" value="Homeodomain-like"/>
    <property type="match status" value="1"/>
</dbReference>
<organism evidence="3 4">
    <name type="scientific">Virgisporangium aurantiacum</name>
    <dbReference type="NCBI Taxonomy" id="175570"/>
    <lineage>
        <taxon>Bacteria</taxon>
        <taxon>Bacillati</taxon>
        <taxon>Actinomycetota</taxon>
        <taxon>Actinomycetes</taxon>
        <taxon>Micromonosporales</taxon>
        <taxon>Micromonosporaceae</taxon>
        <taxon>Virgisporangium</taxon>
    </lineage>
</organism>
<dbReference type="Pfam" id="PF13358">
    <property type="entry name" value="DDE_3"/>
    <property type="match status" value="1"/>
</dbReference>
<feature type="transmembrane region" description="Helical" evidence="1">
    <location>
        <begin position="28"/>
        <end position="51"/>
    </location>
</feature>
<name>A0A8J4E6C0_9ACTN</name>
<dbReference type="Gene3D" id="3.30.420.10">
    <property type="entry name" value="Ribonuclease H-like superfamily/Ribonuclease H"/>
    <property type="match status" value="1"/>
</dbReference>
<dbReference type="NCBIfam" id="NF033545">
    <property type="entry name" value="transpos_IS630"/>
    <property type="match status" value="1"/>
</dbReference>
<reference evidence="3" key="1">
    <citation type="submission" date="2021-01" db="EMBL/GenBank/DDBJ databases">
        <title>Whole genome shotgun sequence of Virgisporangium aurantiacum NBRC 16421.</title>
        <authorList>
            <person name="Komaki H."/>
            <person name="Tamura T."/>
        </authorList>
    </citation>
    <scope>NUCLEOTIDE SEQUENCE</scope>
    <source>
        <strain evidence="3">NBRC 16421</strain>
    </source>
</reference>
<evidence type="ECO:0000313" key="4">
    <source>
        <dbReference type="Proteomes" id="UP000612585"/>
    </source>
</evidence>
<dbReference type="EMBL" id="BOPG01000087">
    <property type="protein sequence ID" value="GIJ63069.1"/>
    <property type="molecule type" value="Genomic_DNA"/>
</dbReference>
<protein>
    <recommendedName>
        <fullName evidence="2">Tc1-like transposase DDE domain-containing protein</fullName>
    </recommendedName>
</protein>
<dbReference type="SUPFAM" id="SSF53098">
    <property type="entry name" value="Ribonuclease H-like"/>
    <property type="match status" value="1"/>
</dbReference>
<keyword evidence="1" id="KW-0472">Membrane</keyword>
<dbReference type="Proteomes" id="UP000612585">
    <property type="component" value="Unassembled WGS sequence"/>
</dbReference>
<evidence type="ECO:0000256" key="1">
    <source>
        <dbReference type="SAM" id="Phobius"/>
    </source>
</evidence>
<evidence type="ECO:0000313" key="3">
    <source>
        <dbReference type="EMBL" id="GIJ63069.1"/>
    </source>
</evidence>
<gene>
    <name evidence="3" type="ORF">Vau01_105850</name>
</gene>
<dbReference type="AlphaFoldDB" id="A0A8J4E6C0"/>